<gene>
    <name evidence="2" type="ORF">FHX81_1692</name>
</gene>
<dbReference type="Proteomes" id="UP000316628">
    <property type="component" value="Unassembled WGS sequence"/>
</dbReference>
<accession>A0A543J975</accession>
<protein>
    <submittedName>
        <fullName evidence="2">Uncharacterized protein</fullName>
    </submittedName>
</protein>
<comment type="caution">
    <text evidence="2">The sequence shown here is derived from an EMBL/GenBank/DDBJ whole genome shotgun (WGS) entry which is preliminary data.</text>
</comment>
<sequence>MATSGGFLKRLFGGGKQDGAVGSCCGVVNIVPDEDLLEDDAREKVESKAPAPAAQDPASAAGGPEVLVITGSCCSPMAKPFDERALRAAQDVIAETGAPATFRTISATAGMNGALSKEVLDDLTERQRNDGLQLPVLMVGGEVIAGGLIKPEHVREGLVKAGALAQDQPVGN</sequence>
<feature type="region of interest" description="Disordered" evidence="1">
    <location>
        <begin position="41"/>
        <end position="61"/>
    </location>
</feature>
<evidence type="ECO:0000256" key="1">
    <source>
        <dbReference type="SAM" id="MobiDB-lite"/>
    </source>
</evidence>
<name>A0A543J975_9PSEU</name>
<proteinExistence type="predicted"/>
<dbReference type="AlphaFoldDB" id="A0A543J975"/>
<evidence type="ECO:0000313" key="3">
    <source>
        <dbReference type="Proteomes" id="UP000316628"/>
    </source>
</evidence>
<evidence type="ECO:0000313" key="2">
    <source>
        <dbReference type="EMBL" id="TQM79385.1"/>
    </source>
</evidence>
<reference evidence="2 3" key="1">
    <citation type="submission" date="2019-06" db="EMBL/GenBank/DDBJ databases">
        <title>Sequencing the genomes of 1000 actinobacteria strains.</title>
        <authorList>
            <person name="Klenk H.-P."/>
        </authorList>
    </citation>
    <scope>NUCLEOTIDE SEQUENCE [LARGE SCALE GENOMIC DNA]</scope>
    <source>
        <strain evidence="2 3">DSM 45456</strain>
    </source>
</reference>
<dbReference type="EMBL" id="VFPP01000001">
    <property type="protein sequence ID" value="TQM79385.1"/>
    <property type="molecule type" value="Genomic_DNA"/>
</dbReference>
<keyword evidence="3" id="KW-1185">Reference proteome</keyword>
<feature type="compositionally biased region" description="Low complexity" evidence="1">
    <location>
        <begin position="49"/>
        <end position="61"/>
    </location>
</feature>
<organism evidence="2 3">
    <name type="scientific">Saccharothrix saharensis</name>
    <dbReference type="NCBI Taxonomy" id="571190"/>
    <lineage>
        <taxon>Bacteria</taxon>
        <taxon>Bacillati</taxon>
        <taxon>Actinomycetota</taxon>
        <taxon>Actinomycetes</taxon>
        <taxon>Pseudonocardiales</taxon>
        <taxon>Pseudonocardiaceae</taxon>
        <taxon>Saccharothrix</taxon>
    </lineage>
</organism>